<evidence type="ECO:0000313" key="2">
    <source>
        <dbReference type="Proteomes" id="UP000003532"/>
    </source>
</evidence>
<evidence type="ECO:0000313" key="1">
    <source>
        <dbReference type="EMBL" id="EHC46964.1"/>
    </source>
</evidence>
<name>G5NMW7_SALET</name>
<protein>
    <submittedName>
        <fullName evidence="1">Uncharacterized protein</fullName>
    </submittedName>
</protein>
<comment type="caution">
    <text evidence="1">The sequence shown here is derived from an EMBL/GenBank/DDBJ whole genome shotgun (WGS) entry which is preliminary data.</text>
</comment>
<reference evidence="1 2" key="1">
    <citation type="journal article" date="2011" name="BMC Genomics">
        <title>Genome sequencing reveals diversification of virulence factor content and possible host adaptation in distinct subpopulations of Salmonella enterica.</title>
        <authorList>
            <person name="den Bakker H.C."/>
            <person name="Moreno Switt A.I."/>
            <person name="Govoni G."/>
            <person name="Cummings C.A."/>
            <person name="Ranieri M.L."/>
            <person name="Degoricija L."/>
            <person name="Hoelzer K."/>
            <person name="Rodriguez-Rivera L.D."/>
            <person name="Brown S."/>
            <person name="Bolchacova E."/>
            <person name="Furtado M.R."/>
            <person name="Wiedmann M."/>
        </authorList>
    </citation>
    <scope>NUCLEOTIDE SEQUENCE [LARGE SCALE GENOMIC DNA]</scope>
    <source>
        <strain evidence="1 2">R8-3668</strain>
    </source>
</reference>
<sequence>MNTVGCNMAMNVIGIGMNGCNVLVFFHSKFDERLPDTVKNLVMCRVIRHWP</sequence>
<organism evidence="1 2">
    <name type="scientific">Salmonella enterica subsp. enterica serovar Inverness str. R8-3668</name>
    <dbReference type="NCBI Taxonomy" id="913075"/>
    <lineage>
        <taxon>Bacteria</taxon>
        <taxon>Pseudomonadati</taxon>
        <taxon>Pseudomonadota</taxon>
        <taxon>Gammaproteobacteria</taxon>
        <taxon>Enterobacterales</taxon>
        <taxon>Enterobacteriaceae</taxon>
        <taxon>Salmonella</taxon>
    </lineage>
</organism>
<proteinExistence type="predicted"/>
<dbReference type="BioCyc" id="SENT913075:G120P-4225-MONOMER"/>
<dbReference type="Proteomes" id="UP000003532">
    <property type="component" value="Unassembled WGS sequence"/>
</dbReference>
<dbReference type="AlphaFoldDB" id="G5NMW7"/>
<dbReference type="EMBL" id="AFCO01002134">
    <property type="protein sequence ID" value="EHC46964.1"/>
    <property type="molecule type" value="Genomic_DNA"/>
</dbReference>
<gene>
    <name evidence="1" type="ORF">LTSEINV_6502</name>
</gene>
<accession>G5NMW7</accession>
<dbReference type="PATRIC" id="fig|913075.3.peg.5200"/>